<dbReference type="RefSeq" id="WP_091290287.1">
    <property type="nucleotide sequence ID" value="NZ_FNON01000003.1"/>
</dbReference>
<dbReference type="PANTHER" id="PTHR42718:SF47">
    <property type="entry name" value="METHYL VIOLOGEN RESISTANCE PROTEIN SMVA"/>
    <property type="match status" value="1"/>
</dbReference>
<feature type="transmembrane region" description="Helical" evidence="7">
    <location>
        <begin position="304"/>
        <end position="323"/>
    </location>
</feature>
<dbReference type="STRING" id="589385.SAMN05421504_1031035"/>
<evidence type="ECO:0000313" key="9">
    <source>
        <dbReference type="EMBL" id="SDX83894.1"/>
    </source>
</evidence>
<dbReference type="PROSITE" id="PS50850">
    <property type="entry name" value="MFS"/>
    <property type="match status" value="1"/>
</dbReference>
<feature type="transmembrane region" description="Helical" evidence="7">
    <location>
        <begin position="139"/>
        <end position="162"/>
    </location>
</feature>
<dbReference type="InterPro" id="IPR036259">
    <property type="entry name" value="MFS_trans_sf"/>
</dbReference>
<evidence type="ECO:0000256" key="4">
    <source>
        <dbReference type="ARBA" id="ARBA00022692"/>
    </source>
</evidence>
<feature type="transmembrane region" description="Helical" evidence="7">
    <location>
        <begin position="201"/>
        <end position="220"/>
    </location>
</feature>
<dbReference type="OrthoDB" id="4172724at2"/>
<dbReference type="PANTHER" id="PTHR42718">
    <property type="entry name" value="MAJOR FACILITATOR SUPERFAMILY MULTIDRUG TRANSPORTER MFSC"/>
    <property type="match status" value="1"/>
</dbReference>
<evidence type="ECO:0000256" key="1">
    <source>
        <dbReference type="ARBA" id="ARBA00004651"/>
    </source>
</evidence>
<reference evidence="9 10" key="1">
    <citation type="submission" date="2016-10" db="EMBL/GenBank/DDBJ databases">
        <authorList>
            <person name="de Groot N.N."/>
        </authorList>
    </citation>
    <scope>NUCLEOTIDE SEQUENCE [LARGE SCALE GENOMIC DNA]</scope>
    <source>
        <strain evidence="9 10">CPCC 202699</strain>
    </source>
</reference>
<accession>A0A1H3F134</accession>
<dbReference type="InterPro" id="IPR020846">
    <property type="entry name" value="MFS_dom"/>
</dbReference>
<dbReference type="SUPFAM" id="SSF103473">
    <property type="entry name" value="MFS general substrate transporter"/>
    <property type="match status" value="1"/>
</dbReference>
<dbReference type="AlphaFoldDB" id="A0A1H3F134"/>
<keyword evidence="3" id="KW-1003">Cell membrane</keyword>
<sequence length="523" mass="53992">MTTTETRAGRREWIGLAVLVLPMLLVSMDITILYFAIPSIAADLRPSGPQQLWMMDIYGFVLAGLLITMGGLGDRIGRRRLLIAGTVLFGLGSVACAFASSPELLIAGRALQGVGGATLAPSTLGLIRNMFHDDKQRRVAITVWSIVLSAGAGLGPVVSGLLLSAFSWGSIFLVNIPVMVVLLVLAPILVPEYRAPSLGRFDALSAVLSLGAMLAIIWGVKESAVSGLEATPVAAIALGLALGVLFVRRQSTMADPMIELSLFRNRGFGASITIALVCLFGMVGFGIFTTQFLMQVLKMSAIEAAMWTLASPVVVAVVAPLAAKLAQRTRPAYIIASGFTVAALGFLLITQVSTARNLPLIISATVLIGVGIAVVMSIVTDMVMATTPAERASGVSALLQTAQELGGALGIAILGSVGAGVYTATMVKTAPSGLTTDQAVAARQTLGAAQEVAANLPQGKGEQLVHTAQEAFVAGMRPAAIVAALVVLAAAAAAVGFLRHIENTATTALEEVDAEDAKELVAA</sequence>
<keyword evidence="10" id="KW-1185">Reference proteome</keyword>
<keyword evidence="2" id="KW-0813">Transport</keyword>
<dbReference type="GO" id="GO:0005886">
    <property type="term" value="C:plasma membrane"/>
    <property type="evidence" value="ECO:0007669"/>
    <property type="project" value="UniProtKB-SubCell"/>
</dbReference>
<feature type="transmembrane region" description="Helical" evidence="7">
    <location>
        <begin position="358"/>
        <end position="384"/>
    </location>
</feature>
<evidence type="ECO:0000313" key="10">
    <source>
        <dbReference type="Proteomes" id="UP000199515"/>
    </source>
</evidence>
<dbReference type="Pfam" id="PF07690">
    <property type="entry name" value="MFS_1"/>
    <property type="match status" value="1"/>
</dbReference>
<evidence type="ECO:0000256" key="5">
    <source>
        <dbReference type="ARBA" id="ARBA00022989"/>
    </source>
</evidence>
<dbReference type="CDD" id="cd17321">
    <property type="entry name" value="MFS_MMR_MDR_like"/>
    <property type="match status" value="1"/>
</dbReference>
<name>A0A1H3F134_9PSEU</name>
<feature type="domain" description="Major facilitator superfamily (MFS) profile" evidence="8">
    <location>
        <begin position="15"/>
        <end position="502"/>
    </location>
</feature>
<dbReference type="EMBL" id="FNON01000003">
    <property type="protein sequence ID" value="SDX83894.1"/>
    <property type="molecule type" value="Genomic_DNA"/>
</dbReference>
<feature type="transmembrane region" description="Helical" evidence="7">
    <location>
        <begin position="405"/>
        <end position="424"/>
    </location>
</feature>
<evidence type="ECO:0000256" key="7">
    <source>
        <dbReference type="SAM" id="Phobius"/>
    </source>
</evidence>
<dbReference type="GO" id="GO:0022857">
    <property type="term" value="F:transmembrane transporter activity"/>
    <property type="evidence" value="ECO:0007669"/>
    <property type="project" value="InterPro"/>
</dbReference>
<evidence type="ECO:0000259" key="8">
    <source>
        <dbReference type="PROSITE" id="PS50850"/>
    </source>
</evidence>
<gene>
    <name evidence="9" type="ORF">SAMN05421504_1031035</name>
</gene>
<evidence type="ECO:0000256" key="3">
    <source>
        <dbReference type="ARBA" id="ARBA00022475"/>
    </source>
</evidence>
<feature type="transmembrane region" description="Helical" evidence="7">
    <location>
        <begin position="226"/>
        <end position="247"/>
    </location>
</feature>
<evidence type="ECO:0000256" key="6">
    <source>
        <dbReference type="ARBA" id="ARBA00023136"/>
    </source>
</evidence>
<feature type="transmembrane region" description="Helical" evidence="7">
    <location>
        <begin position="332"/>
        <end position="352"/>
    </location>
</feature>
<keyword evidence="4 7" id="KW-0812">Transmembrane</keyword>
<evidence type="ECO:0000256" key="2">
    <source>
        <dbReference type="ARBA" id="ARBA00022448"/>
    </source>
</evidence>
<feature type="transmembrane region" description="Helical" evidence="7">
    <location>
        <begin position="81"/>
        <end position="100"/>
    </location>
</feature>
<protein>
    <submittedName>
        <fullName evidence="9">MFS transporter, DHA2 family, multidrug resistance protein</fullName>
    </submittedName>
</protein>
<feature type="transmembrane region" description="Helical" evidence="7">
    <location>
        <begin position="106"/>
        <end position="127"/>
    </location>
</feature>
<keyword evidence="5 7" id="KW-1133">Transmembrane helix</keyword>
<dbReference type="Gene3D" id="1.20.1250.20">
    <property type="entry name" value="MFS general substrate transporter like domains"/>
    <property type="match status" value="1"/>
</dbReference>
<feature type="transmembrane region" description="Helical" evidence="7">
    <location>
        <begin position="268"/>
        <end position="292"/>
    </location>
</feature>
<organism evidence="9 10">
    <name type="scientific">Amycolatopsis xylanica</name>
    <dbReference type="NCBI Taxonomy" id="589385"/>
    <lineage>
        <taxon>Bacteria</taxon>
        <taxon>Bacillati</taxon>
        <taxon>Actinomycetota</taxon>
        <taxon>Actinomycetes</taxon>
        <taxon>Pseudonocardiales</taxon>
        <taxon>Pseudonocardiaceae</taxon>
        <taxon>Amycolatopsis</taxon>
    </lineage>
</organism>
<proteinExistence type="predicted"/>
<dbReference type="Gene3D" id="1.20.1720.10">
    <property type="entry name" value="Multidrug resistance protein D"/>
    <property type="match status" value="1"/>
</dbReference>
<dbReference type="InterPro" id="IPR011701">
    <property type="entry name" value="MFS"/>
</dbReference>
<feature type="transmembrane region" description="Helical" evidence="7">
    <location>
        <begin position="12"/>
        <end position="37"/>
    </location>
</feature>
<feature type="transmembrane region" description="Helical" evidence="7">
    <location>
        <begin position="479"/>
        <end position="498"/>
    </location>
</feature>
<feature type="transmembrane region" description="Helical" evidence="7">
    <location>
        <begin position="57"/>
        <end position="74"/>
    </location>
</feature>
<keyword evidence="6 7" id="KW-0472">Membrane</keyword>
<feature type="transmembrane region" description="Helical" evidence="7">
    <location>
        <begin position="168"/>
        <end position="189"/>
    </location>
</feature>
<comment type="subcellular location">
    <subcellularLocation>
        <location evidence="1">Cell membrane</location>
        <topology evidence="1">Multi-pass membrane protein</topology>
    </subcellularLocation>
</comment>
<dbReference type="Proteomes" id="UP000199515">
    <property type="component" value="Unassembled WGS sequence"/>
</dbReference>